<dbReference type="HOGENOM" id="CLU_2038116_0_0_1"/>
<dbReference type="Proteomes" id="UP000015241">
    <property type="component" value="Unassembled WGS sequence"/>
</dbReference>
<keyword evidence="3" id="KW-1185">Reference proteome</keyword>
<feature type="region of interest" description="Disordered" evidence="1">
    <location>
        <begin position="1"/>
        <end position="25"/>
    </location>
</feature>
<evidence type="ECO:0000313" key="3">
    <source>
        <dbReference type="Proteomes" id="UP000015241"/>
    </source>
</evidence>
<dbReference type="AlphaFoldDB" id="S8DI32"/>
<accession>S8DI32</accession>
<organism evidence="2 3">
    <name type="scientific">Fomitopsis schrenkii</name>
    <name type="common">Brown rot fungus</name>
    <dbReference type="NCBI Taxonomy" id="2126942"/>
    <lineage>
        <taxon>Eukaryota</taxon>
        <taxon>Fungi</taxon>
        <taxon>Dikarya</taxon>
        <taxon>Basidiomycota</taxon>
        <taxon>Agaricomycotina</taxon>
        <taxon>Agaricomycetes</taxon>
        <taxon>Polyporales</taxon>
        <taxon>Fomitopsis</taxon>
    </lineage>
</organism>
<dbReference type="EMBL" id="KE504405">
    <property type="protein sequence ID" value="EPS92657.1"/>
    <property type="molecule type" value="Genomic_DNA"/>
</dbReference>
<protein>
    <submittedName>
        <fullName evidence="2">Uncharacterized protein</fullName>
    </submittedName>
</protein>
<proteinExistence type="predicted"/>
<dbReference type="InParanoid" id="S8DI32"/>
<evidence type="ECO:0000313" key="2">
    <source>
        <dbReference type="EMBL" id="EPS92657.1"/>
    </source>
</evidence>
<evidence type="ECO:0000256" key="1">
    <source>
        <dbReference type="SAM" id="MobiDB-lite"/>
    </source>
</evidence>
<gene>
    <name evidence="2" type="ORF">FOMPIDRAFT_1020934</name>
</gene>
<name>S8DI32_FOMSC</name>
<sequence>MDDPHRCRTAGDQVVPQPPLTPLDSGKITIDVQEAFQKAHEWKKWAEEVGVIDRQLLERRMLNIMRVALAQQSCIALLKEDRDTCFMLLSAVGYESEKVVDSYSGMMSQSDTPQKSLDRMH</sequence>
<reference evidence="2 3" key="1">
    <citation type="journal article" date="2012" name="Science">
        <title>The Paleozoic origin of enzymatic lignin decomposition reconstructed from 31 fungal genomes.</title>
        <authorList>
            <person name="Floudas D."/>
            <person name="Binder M."/>
            <person name="Riley R."/>
            <person name="Barry K."/>
            <person name="Blanchette R.A."/>
            <person name="Henrissat B."/>
            <person name="Martinez A.T."/>
            <person name="Otillar R."/>
            <person name="Spatafora J.W."/>
            <person name="Yadav J.S."/>
            <person name="Aerts A."/>
            <person name="Benoit I."/>
            <person name="Boyd A."/>
            <person name="Carlson A."/>
            <person name="Copeland A."/>
            <person name="Coutinho P.M."/>
            <person name="de Vries R.P."/>
            <person name="Ferreira P."/>
            <person name="Findley K."/>
            <person name="Foster B."/>
            <person name="Gaskell J."/>
            <person name="Glotzer D."/>
            <person name="Gorecki P."/>
            <person name="Heitman J."/>
            <person name="Hesse C."/>
            <person name="Hori C."/>
            <person name="Igarashi K."/>
            <person name="Jurgens J.A."/>
            <person name="Kallen N."/>
            <person name="Kersten P."/>
            <person name="Kohler A."/>
            <person name="Kuees U."/>
            <person name="Kumar T.K.A."/>
            <person name="Kuo A."/>
            <person name="LaButti K."/>
            <person name="Larrondo L.F."/>
            <person name="Lindquist E."/>
            <person name="Ling A."/>
            <person name="Lombard V."/>
            <person name="Lucas S."/>
            <person name="Lundell T."/>
            <person name="Martin R."/>
            <person name="McLaughlin D.J."/>
            <person name="Morgenstern I."/>
            <person name="Morin E."/>
            <person name="Murat C."/>
            <person name="Nagy L.G."/>
            <person name="Nolan M."/>
            <person name="Ohm R.A."/>
            <person name="Patyshakuliyeva A."/>
            <person name="Rokas A."/>
            <person name="Ruiz-Duenas F.J."/>
            <person name="Sabat G."/>
            <person name="Salamov A."/>
            <person name="Samejima M."/>
            <person name="Schmutz J."/>
            <person name="Slot J.C."/>
            <person name="St John F."/>
            <person name="Stenlid J."/>
            <person name="Sun H."/>
            <person name="Sun S."/>
            <person name="Syed K."/>
            <person name="Tsang A."/>
            <person name="Wiebenga A."/>
            <person name="Young D."/>
            <person name="Pisabarro A."/>
            <person name="Eastwood D.C."/>
            <person name="Martin F."/>
            <person name="Cullen D."/>
            <person name="Grigoriev I.V."/>
            <person name="Hibbett D.S."/>
        </authorList>
    </citation>
    <scope>NUCLEOTIDE SEQUENCE</scope>
    <source>
        <strain evidence="3">FP-58527</strain>
    </source>
</reference>